<dbReference type="GO" id="GO:0003824">
    <property type="term" value="F:catalytic activity"/>
    <property type="evidence" value="ECO:0007669"/>
    <property type="project" value="InterPro"/>
</dbReference>
<dbReference type="GO" id="GO:0030246">
    <property type="term" value="F:carbohydrate binding"/>
    <property type="evidence" value="ECO:0007669"/>
    <property type="project" value="InterPro"/>
</dbReference>
<keyword evidence="1" id="KW-1185">Reference proteome</keyword>
<reference evidence="2" key="1">
    <citation type="submission" date="2016-11" db="UniProtKB">
        <authorList>
            <consortium name="WormBaseParasite"/>
        </authorList>
    </citation>
    <scope>IDENTIFICATION</scope>
</reference>
<dbReference type="WBParaSite" id="L893_g32995.t1">
    <property type="protein sequence ID" value="L893_g32995.t1"/>
    <property type="gene ID" value="L893_g32995"/>
</dbReference>
<organism evidence="1 2">
    <name type="scientific">Steinernema glaseri</name>
    <dbReference type="NCBI Taxonomy" id="37863"/>
    <lineage>
        <taxon>Eukaryota</taxon>
        <taxon>Metazoa</taxon>
        <taxon>Ecdysozoa</taxon>
        <taxon>Nematoda</taxon>
        <taxon>Chromadorea</taxon>
        <taxon>Rhabditida</taxon>
        <taxon>Tylenchina</taxon>
        <taxon>Panagrolaimomorpha</taxon>
        <taxon>Strongyloidoidea</taxon>
        <taxon>Steinernematidae</taxon>
        <taxon>Steinernema</taxon>
    </lineage>
</organism>
<proteinExistence type="predicted"/>
<dbReference type="InterPro" id="IPR011013">
    <property type="entry name" value="Gal_mutarotase_sf_dom"/>
</dbReference>
<evidence type="ECO:0000313" key="2">
    <source>
        <dbReference type="WBParaSite" id="L893_g32995.t1"/>
    </source>
</evidence>
<dbReference type="Proteomes" id="UP000095287">
    <property type="component" value="Unplaced"/>
</dbReference>
<accession>A0A1I8A5W5</accession>
<dbReference type="AlphaFoldDB" id="A0A1I8A5W5"/>
<dbReference type="SUPFAM" id="SSF74650">
    <property type="entry name" value="Galactose mutarotase-like"/>
    <property type="match status" value="1"/>
</dbReference>
<dbReference type="GO" id="GO:0005975">
    <property type="term" value="P:carbohydrate metabolic process"/>
    <property type="evidence" value="ECO:0007669"/>
    <property type="project" value="InterPro"/>
</dbReference>
<name>A0A1I8A5W5_9BILA</name>
<sequence length="125" mass="13643">MHSRGESKKPLSSSFEALQQDLPCDLHMVTLRTSSAPTEYALSAQTTRPTSSAALILHRLGVDCRSKLNSTCSLTPSGTVNVNALFADQPKAIHTSSLTMLYDGPEIKELRLEPMDLKTVKLVFP</sequence>
<evidence type="ECO:0000313" key="1">
    <source>
        <dbReference type="Proteomes" id="UP000095287"/>
    </source>
</evidence>
<protein>
    <submittedName>
        <fullName evidence="2">Glyco_hydro38C2 domain-containing protein</fullName>
    </submittedName>
</protein>